<dbReference type="InterPro" id="IPR023996">
    <property type="entry name" value="TonB-dep_OMP_SusC/RagA"/>
</dbReference>
<dbReference type="InterPro" id="IPR012910">
    <property type="entry name" value="Plug_dom"/>
</dbReference>
<feature type="domain" description="TonB-dependent receptor plug" evidence="8">
    <location>
        <begin position="247"/>
        <end position="352"/>
    </location>
</feature>
<evidence type="ECO:0000256" key="1">
    <source>
        <dbReference type="ARBA" id="ARBA00004571"/>
    </source>
</evidence>
<dbReference type="Pfam" id="PF07715">
    <property type="entry name" value="Plug"/>
    <property type="match status" value="1"/>
</dbReference>
<dbReference type="SUPFAM" id="SSF56935">
    <property type="entry name" value="Porins"/>
    <property type="match status" value="1"/>
</dbReference>
<dbReference type="EMBL" id="CAJRAF010000002">
    <property type="protein sequence ID" value="CAG5000685.1"/>
    <property type="molecule type" value="Genomic_DNA"/>
</dbReference>
<dbReference type="FunFam" id="2.170.130.10:FF:000003">
    <property type="entry name" value="SusC/RagA family TonB-linked outer membrane protein"/>
    <property type="match status" value="1"/>
</dbReference>
<proteinExistence type="inferred from homology"/>
<keyword evidence="2 7" id="KW-0813">Transport</keyword>
<reference evidence="9" key="1">
    <citation type="submission" date="2021-04" db="EMBL/GenBank/DDBJ databases">
        <authorList>
            <person name="Rodrigo-Torres L."/>
            <person name="Arahal R. D."/>
            <person name="Lucena T."/>
        </authorList>
    </citation>
    <scope>NUCLEOTIDE SEQUENCE</scope>
    <source>
        <strain evidence="9">CECT 9275</strain>
    </source>
</reference>
<dbReference type="Gene3D" id="2.40.170.20">
    <property type="entry name" value="TonB-dependent receptor, beta-barrel domain"/>
    <property type="match status" value="1"/>
</dbReference>
<dbReference type="InterPro" id="IPR023997">
    <property type="entry name" value="TonB-dep_OMP_SusC/RagA_CS"/>
</dbReference>
<protein>
    <submittedName>
        <fullName evidence="9">TonB-dependent receptor P3</fullName>
    </submittedName>
</protein>
<keyword evidence="6 7" id="KW-0998">Cell outer membrane</keyword>
<keyword evidence="5 7" id="KW-0472">Membrane</keyword>
<dbReference type="InterPro" id="IPR036942">
    <property type="entry name" value="Beta-barrel_TonB_sf"/>
</dbReference>
<dbReference type="SUPFAM" id="SSF49464">
    <property type="entry name" value="Carboxypeptidase regulatory domain-like"/>
    <property type="match status" value="1"/>
</dbReference>
<dbReference type="InterPro" id="IPR039426">
    <property type="entry name" value="TonB-dep_rcpt-like"/>
</dbReference>
<dbReference type="Gene3D" id="2.60.40.1120">
    <property type="entry name" value="Carboxypeptidase-like, regulatory domain"/>
    <property type="match status" value="1"/>
</dbReference>
<comment type="caution">
    <text evidence="9">The sequence shown here is derived from an EMBL/GenBank/DDBJ whole genome shotgun (WGS) entry which is preliminary data.</text>
</comment>
<evidence type="ECO:0000259" key="8">
    <source>
        <dbReference type="Pfam" id="PF07715"/>
    </source>
</evidence>
<name>A0A916JBR2_9BACT</name>
<sequence length="1142" mass="125901">MNLFITEPKGPGRRSMFLLFHQPTLQFVMRVSFFYIFCALYSAQALWAGTAHSQKLEEVRVTVELRNEKLKSLFSKIEKQSSLRFAYNEREVSMFHVSLPKASYSVKELLDLGLRETSLTYRQLDKSVIIYPVKETKRSSVPSEKTGQVQEKEALPVLTGRVIDEKGEGLPGVSILIKGTHQGTTTDNQGAFSLEVADPAAVLVFSFVGYVSQEVPVGTRSVLEIVLKADTKALDELVVVGYGTQKKTSVTAAVSTLKGDEIASTPIANLSNGLGGRVPGVIFRQGSGEPGRDASSIYIRGIATTGNNQPLLVVDNIPRSFQDLDPNSIESITVLKDAAAVSPYGVAGANGVILVTTKRGKTGAPTMSYNGYIGFQNPTVLTKYPNSFEYASLVNAASKNEGLPAKYSEAELQKYKDGSDPDNYPNNSPWDLVNKNAPLTSHNIEVSGGTDKVTYYGSLGYQYEGGLFGATFQHRFNLNFNLDAQVTKTTKVSLGLKGREQNNHYPSATTDRMFITITNAQPSWTQVYSNGLDGNLLAGLIHSDGYRKTNTSQIYSQLSVDQDISFVPGLKLKGAVAFDPTHTFNKNWLKPIPVWSLNSTTKQYTVSYAERSAAELTESYSRASQLTFQGSINYNRSFKKHGIGLLALFESKGNDLLSFGATRKNFGLGIDELDLGSSNQADISNTGSSSKARQVGLVYRAQYDYDGKYLFEASGRYDGSYYFAPGKKFGFFPAFSVGWRLSEENFIRENFNWINNLKVRASYGEVGALAGSAFQYLSTYGVYGPAYVLGNKAVQGTRERTEPNPNITWERAKKTDIGIEATLWKGKMTVEADYFFEKRSNMLTNPDVTVPAEYGIGLSQVNAGVMKNNGIDLSVSTTHSLTKDLQVSLTGNFTYAKNSLLRVFETASTYNNENRRRTNRPLGTQFGYKSLGFFQVDDFTSTGALKEGIAVQPWGKVQPGDIRYADMNNDGKITTDDETVIGHSDVPQIIYGVMPSVKFKGITLDLLFQGAAKTNFYTSLYAAWAFYGGTVPVKENLDYWTPENTNAKNPRITSAPTTNNTQTSSFWMNNSSYLRLKSAMLSYSLPAVILEKVKFQNVRVFVSGQNILTWTKIVNYDPENIVSSGLNYPQQRVISLGLNITF</sequence>
<evidence type="ECO:0000256" key="4">
    <source>
        <dbReference type="ARBA" id="ARBA00022692"/>
    </source>
</evidence>
<evidence type="ECO:0000256" key="3">
    <source>
        <dbReference type="ARBA" id="ARBA00022452"/>
    </source>
</evidence>
<keyword evidence="4 7" id="KW-0812">Transmembrane</keyword>
<organism evidence="9 10">
    <name type="scientific">Dyadobacter helix</name>
    <dbReference type="NCBI Taxonomy" id="2822344"/>
    <lineage>
        <taxon>Bacteria</taxon>
        <taxon>Pseudomonadati</taxon>
        <taxon>Bacteroidota</taxon>
        <taxon>Cytophagia</taxon>
        <taxon>Cytophagales</taxon>
        <taxon>Spirosomataceae</taxon>
        <taxon>Dyadobacter</taxon>
    </lineage>
</organism>
<dbReference type="PROSITE" id="PS52016">
    <property type="entry name" value="TONB_DEPENDENT_REC_3"/>
    <property type="match status" value="1"/>
</dbReference>
<dbReference type="NCBIfam" id="TIGR04057">
    <property type="entry name" value="SusC_RagA_signa"/>
    <property type="match status" value="1"/>
</dbReference>
<dbReference type="NCBIfam" id="TIGR04056">
    <property type="entry name" value="OMP_RagA_SusC"/>
    <property type="match status" value="1"/>
</dbReference>
<evidence type="ECO:0000313" key="9">
    <source>
        <dbReference type="EMBL" id="CAG5000685.1"/>
    </source>
</evidence>
<dbReference type="GO" id="GO:0009279">
    <property type="term" value="C:cell outer membrane"/>
    <property type="evidence" value="ECO:0007669"/>
    <property type="project" value="UniProtKB-SubCell"/>
</dbReference>
<dbReference type="InterPro" id="IPR037066">
    <property type="entry name" value="Plug_dom_sf"/>
</dbReference>
<dbReference type="Gene3D" id="2.170.130.10">
    <property type="entry name" value="TonB-dependent receptor, plug domain"/>
    <property type="match status" value="1"/>
</dbReference>
<gene>
    <name evidence="9" type="ORF">DYBT9275_02512</name>
</gene>
<comment type="subcellular location">
    <subcellularLocation>
        <location evidence="1 7">Cell outer membrane</location>
        <topology evidence="1 7">Multi-pass membrane protein</topology>
    </subcellularLocation>
</comment>
<keyword evidence="3 7" id="KW-1134">Transmembrane beta strand</keyword>
<evidence type="ECO:0000256" key="5">
    <source>
        <dbReference type="ARBA" id="ARBA00023136"/>
    </source>
</evidence>
<evidence type="ECO:0000256" key="7">
    <source>
        <dbReference type="PROSITE-ProRule" id="PRU01360"/>
    </source>
</evidence>
<dbReference type="Pfam" id="PF13715">
    <property type="entry name" value="CarbopepD_reg_2"/>
    <property type="match status" value="1"/>
</dbReference>
<evidence type="ECO:0000256" key="2">
    <source>
        <dbReference type="ARBA" id="ARBA00022448"/>
    </source>
</evidence>
<keyword evidence="9" id="KW-0675">Receptor</keyword>
<comment type="similarity">
    <text evidence="7">Belongs to the TonB-dependent receptor family.</text>
</comment>
<dbReference type="AlphaFoldDB" id="A0A916JBR2"/>
<dbReference type="Proteomes" id="UP000680038">
    <property type="component" value="Unassembled WGS sequence"/>
</dbReference>
<evidence type="ECO:0000256" key="6">
    <source>
        <dbReference type="ARBA" id="ARBA00023237"/>
    </source>
</evidence>
<accession>A0A916JBR2</accession>
<keyword evidence="10" id="KW-1185">Reference proteome</keyword>
<evidence type="ECO:0000313" key="10">
    <source>
        <dbReference type="Proteomes" id="UP000680038"/>
    </source>
</evidence>
<dbReference type="InterPro" id="IPR008969">
    <property type="entry name" value="CarboxyPept-like_regulatory"/>
</dbReference>
<dbReference type="RefSeq" id="WP_215239143.1">
    <property type="nucleotide sequence ID" value="NZ_CAJRAF010000002.1"/>
</dbReference>